<protein>
    <submittedName>
        <fullName evidence="2">Phosphoserine phosphatase 1</fullName>
        <ecNumber evidence="2">3.1.3.3</ecNumber>
    </submittedName>
</protein>
<dbReference type="InterPro" id="IPR029033">
    <property type="entry name" value="His_PPase_superfam"/>
</dbReference>
<dbReference type="CDD" id="cd07067">
    <property type="entry name" value="HP_PGM_like"/>
    <property type="match status" value="1"/>
</dbReference>
<dbReference type="PANTHER" id="PTHR46517">
    <property type="entry name" value="FRUCTOSE-2,6-BISPHOSPHATASE TIGAR"/>
    <property type="match status" value="1"/>
</dbReference>
<sequence length="205" mass="22181">MTRVILIRHGETAANREPVFQGHMNNALSEAGVCQAERLAERLSVWAIDALYCSDLPRAVQTAQIIAGRRSGGGSLATSAALREIDRGRWTGISYADCLAADPDGWRASRRDPYFRCPGGESFVDLHHRIVKEVSRIASLHPGGSVAMVTHGGPIRAFFRHCVGLPPDENKKTRNCAACSASVVPGFRHSSIGVPRSLRRPSLAS</sequence>
<reference evidence="2" key="2">
    <citation type="journal article" date="2021" name="J Anim Sci Technol">
        <title>Complete genome sequence of Paenibacillus konkukensis sp. nov. SK3146 as a potential probiotic strain.</title>
        <authorList>
            <person name="Jung H.I."/>
            <person name="Park S."/>
            <person name="Niu K.M."/>
            <person name="Lee S.W."/>
            <person name="Kothari D."/>
            <person name="Yi K.J."/>
            <person name="Kim S.K."/>
        </authorList>
    </citation>
    <scope>NUCLEOTIDE SEQUENCE</scope>
    <source>
        <strain evidence="2">SK3146</strain>
    </source>
</reference>
<dbReference type="EC" id="3.1.3.3" evidence="2"/>
<gene>
    <name evidence="2" type="primary">pspA_3</name>
    <name evidence="2" type="ORF">SK3146_05813</name>
</gene>
<evidence type="ECO:0000313" key="2">
    <source>
        <dbReference type="EMBL" id="UQZ86520.1"/>
    </source>
</evidence>
<keyword evidence="3" id="KW-1185">Reference proteome</keyword>
<dbReference type="PANTHER" id="PTHR46517:SF1">
    <property type="entry name" value="FRUCTOSE-2,6-BISPHOSPHATASE TIGAR"/>
    <property type="match status" value="1"/>
</dbReference>
<proteinExistence type="predicted"/>
<dbReference type="Proteomes" id="UP001057134">
    <property type="component" value="Chromosome"/>
</dbReference>
<keyword evidence="1 2" id="KW-0378">Hydrolase</keyword>
<dbReference type="Pfam" id="PF00300">
    <property type="entry name" value="His_Phos_1"/>
    <property type="match status" value="1"/>
</dbReference>
<evidence type="ECO:0000256" key="1">
    <source>
        <dbReference type="ARBA" id="ARBA00022801"/>
    </source>
</evidence>
<dbReference type="RefSeq" id="WP_249862047.1">
    <property type="nucleotide sequence ID" value="NZ_CP027059.1"/>
</dbReference>
<name>A0ABY4RVX1_9BACL</name>
<evidence type="ECO:0000313" key="3">
    <source>
        <dbReference type="Proteomes" id="UP001057134"/>
    </source>
</evidence>
<dbReference type="InterPro" id="IPR051695">
    <property type="entry name" value="Phosphoglycerate_Mutase"/>
</dbReference>
<dbReference type="InterPro" id="IPR001345">
    <property type="entry name" value="PG/BPGM_mutase_AS"/>
</dbReference>
<dbReference type="SMART" id="SM00855">
    <property type="entry name" value="PGAM"/>
    <property type="match status" value="1"/>
</dbReference>
<dbReference type="GO" id="GO:0016787">
    <property type="term" value="F:hydrolase activity"/>
    <property type="evidence" value="ECO:0007669"/>
    <property type="project" value="UniProtKB-KW"/>
</dbReference>
<dbReference type="PROSITE" id="PS00175">
    <property type="entry name" value="PG_MUTASE"/>
    <property type="match status" value="1"/>
</dbReference>
<dbReference type="SUPFAM" id="SSF53254">
    <property type="entry name" value="Phosphoglycerate mutase-like"/>
    <property type="match status" value="1"/>
</dbReference>
<dbReference type="Gene3D" id="3.40.50.1240">
    <property type="entry name" value="Phosphoglycerate mutase-like"/>
    <property type="match status" value="1"/>
</dbReference>
<organism evidence="2 3">
    <name type="scientific">Paenibacillus konkukensis</name>
    <dbReference type="NCBI Taxonomy" id="2020716"/>
    <lineage>
        <taxon>Bacteria</taxon>
        <taxon>Bacillati</taxon>
        <taxon>Bacillota</taxon>
        <taxon>Bacilli</taxon>
        <taxon>Bacillales</taxon>
        <taxon>Paenibacillaceae</taxon>
        <taxon>Paenibacillus</taxon>
    </lineage>
</organism>
<dbReference type="EMBL" id="CP027059">
    <property type="protein sequence ID" value="UQZ86520.1"/>
    <property type="molecule type" value="Genomic_DNA"/>
</dbReference>
<reference evidence="2" key="1">
    <citation type="submission" date="2018-02" db="EMBL/GenBank/DDBJ databases">
        <authorList>
            <person name="Kim S.-K."/>
            <person name="Jung H.-I."/>
            <person name="Lee S.-W."/>
        </authorList>
    </citation>
    <scope>NUCLEOTIDE SEQUENCE</scope>
    <source>
        <strain evidence="2">SK3146</strain>
    </source>
</reference>
<accession>A0ABY4RVX1</accession>
<dbReference type="InterPro" id="IPR013078">
    <property type="entry name" value="His_Pase_superF_clade-1"/>
</dbReference>